<sequence length="126" mass="12926">MRIAGLGFRQSASTDDLRAALALTGCPRPDALASLTAKAAAPQMQQLAADLNLPVIALSEDEIADTPTLTSSPRIQTRFGTGSLCEAAALVAARNGQPNTSARLIAPRVTTDNGLATAAIAERTTP</sequence>
<name>A0A9Y2KYT3_9RHOB</name>
<gene>
    <name evidence="2" type="ORF">QPJ95_01350</name>
</gene>
<evidence type="ECO:0000313" key="2">
    <source>
        <dbReference type="EMBL" id="WIY25625.1"/>
    </source>
</evidence>
<dbReference type="InterPro" id="IPR002750">
    <property type="entry name" value="CobE/GbiG_C"/>
</dbReference>
<dbReference type="RefSeq" id="WP_270918814.1">
    <property type="nucleotide sequence ID" value="NZ_CP127247.1"/>
</dbReference>
<reference evidence="2 3" key="1">
    <citation type="submission" date="2023-06" db="EMBL/GenBank/DDBJ databases">
        <title>Parasedimentitalea psychrophila sp. nov., a psychrophilic bacterium isolated from deep-sea sediment.</title>
        <authorList>
            <person name="Li A."/>
        </authorList>
    </citation>
    <scope>NUCLEOTIDE SEQUENCE [LARGE SCALE GENOMIC DNA]</scope>
    <source>
        <strain evidence="2 3">QS115</strain>
    </source>
</reference>
<organism evidence="2 3">
    <name type="scientific">Parasedimentitalea psychrophila</name>
    <dbReference type="NCBI Taxonomy" id="2997337"/>
    <lineage>
        <taxon>Bacteria</taxon>
        <taxon>Pseudomonadati</taxon>
        <taxon>Pseudomonadota</taxon>
        <taxon>Alphaproteobacteria</taxon>
        <taxon>Rhodobacterales</taxon>
        <taxon>Paracoccaceae</taxon>
        <taxon>Parasedimentitalea</taxon>
    </lineage>
</organism>
<dbReference type="SUPFAM" id="SSF159664">
    <property type="entry name" value="CobE/GbiG C-terminal domain-like"/>
    <property type="match status" value="1"/>
</dbReference>
<evidence type="ECO:0000259" key="1">
    <source>
        <dbReference type="Pfam" id="PF01890"/>
    </source>
</evidence>
<feature type="domain" description="CobE/GbiG C-terminal" evidence="1">
    <location>
        <begin position="3"/>
        <end position="121"/>
    </location>
</feature>
<keyword evidence="3" id="KW-1185">Reference proteome</keyword>
<proteinExistence type="predicted"/>
<accession>A0A9Y2KYT3</accession>
<evidence type="ECO:0000313" key="3">
    <source>
        <dbReference type="Proteomes" id="UP001238334"/>
    </source>
</evidence>
<dbReference type="EMBL" id="CP127247">
    <property type="protein sequence ID" value="WIY25625.1"/>
    <property type="molecule type" value="Genomic_DNA"/>
</dbReference>
<dbReference type="KEGG" id="ppso:QPJ95_01350"/>
<dbReference type="GO" id="GO:0009236">
    <property type="term" value="P:cobalamin biosynthetic process"/>
    <property type="evidence" value="ECO:0007669"/>
    <property type="project" value="InterPro"/>
</dbReference>
<dbReference type="Gene3D" id="3.30.420.180">
    <property type="entry name" value="CobE/GbiG C-terminal domain"/>
    <property type="match status" value="1"/>
</dbReference>
<protein>
    <submittedName>
        <fullName evidence="2">Cobalamin biosynthesis protein</fullName>
    </submittedName>
</protein>
<dbReference type="InterPro" id="IPR036518">
    <property type="entry name" value="CobE/GbiG_C_sf"/>
</dbReference>
<dbReference type="Proteomes" id="UP001238334">
    <property type="component" value="Chromosome"/>
</dbReference>
<dbReference type="AlphaFoldDB" id="A0A9Y2KYT3"/>
<dbReference type="Pfam" id="PF01890">
    <property type="entry name" value="CbiG_C"/>
    <property type="match status" value="1"/>
</dbReference>